<evidence type="ECO:0000256" key="1">
    <source>
        <dbReference type="SAM" id="Phobius"/>
    </source>
</evidence>
<sequence>MSWLADAPRIADRSGGRDNNFDLIRMLAATGVMVSHAYPLALGAETPEPFETFLKGDNLGRVCVFAFFSISGFYIARSFLGKRDMTAFLRARILRLYPALFGMLLVTGLIAALVLSHAPGIWAALPGYVLRGLTFSGSGLPGMFPDNPLPGTMNGSLWTLPYEVLFYLTVLVVGALGLFDRKPLVALIALLFLASYYVGPMLTGRYYVLSALYLGLPFLVGVCFYLWQDRIPLSPVIAAGLVLLVLLLRPTPLFLPVFILALAYGLFWLGFARTPRLQAYNRLGDYSYGTYIYAFPVQQTVAEIGVGMGGMTPLGHLAIAMPVTFILAVLSWHLIEAPALRLRRLAFWRTGA</sequence>
<dbReference type="GO" id="GO:0000271">
    <property type="term" value="P:polysaccharide biosynthetic process"/>
    <property type="evidence" value="ECO:0007669"/>
    <property type="project" value="TreeGrafter"/>
</dbReference>
<feature type="transmembrane region" description="Helical" evidence="1">
    <location>
        <begin position="253"/>
        <end position="271"/>
    </location>
</feature>
<dbReference type="AlphaFoldDB" id="A0A8J3H7U2"/>
<keyword evidence="1" id="KW-0812">Transmembrane</keyword>
<feature type="transmembrane region" description="Helical" evidence="1">
    <location>
        <begin position="206"/>
        <end position="227"/>
    </location>
</feature>
<name>A0A8J3H7U2_9RHOB</name>
<evidence type="ECO:0000259" key="2">
    <source>
        <dbReference type="Pfam" id="PF01757"/>
    </source>
</evidence>
<evidence type="ECO:0000313" key="3">
    <source>
        <dbReference type="EMBL" id="GHG97835.1"/>
    </source>
</evidence>
<dbReference type="GO" id="GO:0016020">
    <property type="term" value="C:membrane"/>
    <property type="evidence" value="ECO:0007669"/>
    <property type="project" value="TreeGrafter"/>
</dbReference>
<feature type="transmembrane region" description="Helical" evidence="1">
    <location>
        <begin position="96"/>
        <end position="115"/>
    </location>
</feature>
<keyword evidence="1" id="KW-0472">Membrane</keyword>
<dbReference type="EMBL" id="BNAP01000019">
    <property type="protein sequence ID" value="GHG97835.1"/>
    <property type="molecule type" value="Genomic_DNA"/>
</dbReference>
<keyword evidence="4" id="KW-1185">Reference proteome</keyword>
<comment type="caution">
    <text evidence="3">The sequence shown here is derived from an EMBL/GenBank/DDBJ whole genome shotgun (WGS) entry which is preliminary data.</text>
</comment>
<feature type="transmembrane region" description="Helical" evidence="1">
    <location>
        <begin position="21"/>
        <end position="38"/>
    </location>
</feature>
<keyword evidence="3" id="KW-0808">Transferase</keyword>
<dbReference type="Proteomes" id="UP000611500">
    <property type="component" value="Unassembled WGS sequence"/>
</dbReference>
<feature type="transmembrane region" description="Helical" evidence="1">
    <location>
        <begin position="183"/>
        <end position="199"/>
    </location>
</feature>
<gene>
    <name evidence="3" type="ORF">GCM10010961_32830</name>
</gene>
<reference evidence="3" key="1">
    <citation type="journal article" date="2014" name="Int. J. Syst. Evol. Microbiol.">
        <title>Complete genome sequence of Corynebacterium casei LMG S-19264T (=DSM 44701T), isolated from a smear-ripened cheese.</title>
        <authorList>
            <consortium name="US DOE Joint Genome Institute (JGI-PGF)"/>
            <person name="Walter F."/>
            <person name="Albersmeier A."/>
            <person name="Kalinowski J."/>
            <person name="Ruckert C."/>
        </authorList>
    </citation>
    <scope>NUCLEOTIDE SEQUENCE</scope>
    <source>
        <strain evidence="3">CGMCC 1.7081</strain>
    </source>
</reference>
<dbReference type="GO" id="GO:0016747">
    <property type="term" value="F:acyltransferase activity, transferring groups other than amino-acyl groups"/>
    <property type="evidence" value="ECO:0007669"/>
    <property type="project" value="InterPro"/>
</dbReference>
<keyword evidence="3" id="KW-0012">Acyltransferase</keyword>
<proteinExistence type="predicted"/>
<dbReference type="Pfam" id="PF01757">
    <property type="entry name" value="Acyl_transf_3"/>
    <property type="match status" value="1"/>
</dbReference>
<dbReference type="InterPro" id="IPR050879">
    <property type="entry name" value="Acyltransferase_3"/>
</dbReference>
<organism evidence="3 4">
    <name type="scientific">Pseudodonghicola xiamenensis</name>
    <dbReference type="NCBI Taxonomy" id="337702"/>
    <lineage>
        <taxon>Bacteria</taxon>
        <taxon>Pseudomonadati</taxon>
        <taxon>Pseudomonadota</taxon>
        <taxon>Alphaproteobacteria</taxon>
        <taxon>Rhodobacterales</taxon>
        <taxon>Paracoccaceae</taxon>
        <taxon>Pseudodonghicola</taxon>
    </lineage>
</organism>
<keyword evidence="1" id="KW-1133">Transmembrane helix</keyword>
<feature type="domain" description="Acyltransferase 3" evidence="2">
    <location>
        <begin position="19"/>
        <end position="332"/>
    </location>
</feature>
<feature type="transmembrane region" description="Helical" evidence="1">
    <location>
        <begin position="58"/>
        <end position="76"/>
    </location>
</feature>
<accession>A0A8J3H7U2</accession>
<feature type="transmembrane region" description="Helical" evidence="1">
    <location>
        <begin position="314"/>
        <end position="335"/>
    </location>
</feature>
<protein>
    <submittedName>
        <fullName evidence="3">Acyltransferase</fullName>
    </submittedName>
</protein>
<reference evidence="3" key="2">
    <citation type="submission" date="2020-09" db="EMBL/GenBank/DDBJ databases">
        <authorList>
            <person name="Sun Q."/>
            <person name="Zhou Y."/>
        </authorList>
    </citation>
    <scope>NUCLEOTIDE SEQUENCE</scope>
    <source>
        <strain evidence="3">CGMCC 1.7081</strain>
    </source>
</reference>
<dbReference type="RefSeq" id="WP_051312641.1">
    <property type="nucleotide sequence ID" value="NZ_BNAP01000019.1"/>
</dbReference>
<feature type="transmembrane region" description="Helical" evidence="1">
    <location>
        <begin position="233"/>
        <end position="248"/>
    </location>
</feature>
<evidence type="ECO:0000313" key="4">
    <source>
        <dbReference type="Proteomes" id="UP000611500"/>
    </source>
</evidence>
<dbReference type="InterPro" id="IPR002656">
    <property type="entry name" value="Acyl_transf_3_dom"/>
</dbReference>
<dbReference type="PANTHER" id="PTHR23028:SF53">
    <property type="entry name" value="ACYL_TRANSF_3 DOMAIN-CONTAINING PROTEIN"/>
    <property type="match status" value="1"/>
</dbReference>
<feature type="transmembrane region" description="Helical" evidence="1">
    <location>
        <begin position="156"/>
        <end position="177"/>
    </location>
</feature>
<dbReference type="PANTHER" id="PTHR23028">
    <property type="entry name" value="ACETYLTRANSFERASE"/>
    <property type="match status" value="1"/>
</dbReference>